<reference evidence="2" key="1">
    <citation type="journal article" date="2020" name="mSystems">
        <title>Genome- and Community-Level Interaction Insights into Carbon Utilization and Element Cycling Functions of Hydrothermarchaeota in Hydrothermal Sediment.</title>
        <authorList>
            <person name="Zhou Z."/>
            <person name="Liu Y."/>
            <person name="Xu W."/>
            <person name="Pan J."/>
            <person name="Luo Z.H."/>
            <person name="Li M."/>
        </authorList>
    </citation>
    <scope>NUCLEOTIDE SEQUENCE [LARGE SCALE GENOMIC DNA]</scope>
    <source>
        <strain evidence="2">HyVt-115</strain>
    </source>
</reference>
<dbReference type="InterPro" id="IPR007420">
    <property type="entry name" value="DUF465"/>
</dbReference>
<keyword evidence="1" id="KW-0175">Coiled coil</keyword>
<protein>
    <submittedName>
        <fullName evidence="2">DUF465 domain-containing protein</fullName>
    </submittedName>
</protein>
<gene>
    <name evidence="2" type="ORF">ENF32_05585</name>
</gene>
<evidence type="ECO:0000313" key="2">
    <source>
        <dbReference type="EMBL" id="HDD53522.1"/>
    </source>
</evidence>
<organism evidence="2">
    <name type="scientific">Thermosulfidibacter takaii</name>
    <dbReference type="NCBI Taxonomy" id="412593"/>
    <lineage>
        <taxon>Bacteria</taxon>
        <taxon>Pseudomonadati</taxon>
        <taxon>Thermosulfidibacterota</taxon>
        <taxon>Thermosulfidibacteria</taxon>
        <taxon>Thermosulfidibacterales</taxon>
        <taxon>Thermosulfidibacteraceae</taxon>
    </lineage>
</organism>
<feature type="coiled-coil region" evidence="1">
    <location>
        <begin position="3"/>
        <end position="37"/>
    </location>
</feature>
<dbReference type="EMBL" id="DQWS01000208">
    <property type="protein sequence ID" value="HDD53522.1"/>
    <property type="molecule type" value="Genomic_DNA"/>
</dbReference>
<dbReference type="AlphaFoldDB" id="A0A7C0U6W8"/>
<dbReference type="Proteomes" id="UP000885690">
    <property type="component" value="Unassembled WGS sequence"/>
</dbReference>
<name>A0A7C0U6W8_9BACT</name>
<accession>A0A7C0U6W8</accession>
<dbReference type="Gene3D" id="6.10.280.50">
    <property type="match status" value="1"/>
</dbReference>
<sequence>MTEQEIIEKLMETHEEFKKLKAEHAQLEARLEEIYSSKRFFSTEEEVEIKSIKRRKLQLKDKMNEIIFMVKKGELSI</sequence>
<evidence type="ECO:0000256" key="1">
    <source>
        <dbReference type="SAM" id="Coils"/>
    </source>
</evidence>
<dbReference type="Pfam" id="PF04325">
    <property type="entry name" value="DUF465"/>
    <property type="match status" value="1"/>
</dbReference>
<proteinExistence type="predicted"/>
<comment type="caution">
    <text evidence="2">The sequence shown here is derived from an EMBL/GenBank/DDBJ whole genome shotgun (WGS) entry which is preliminary data.</text>
</comment>
<dbReference type="InterPro" id="IPR038444">
    <property type="entry name" value="DUF465_sf"/>
</dbReference>